<sequence length="66" mass="6277">MSGRISAPYAPPARPRVRPAGRPSLARGVAAAVIAASGLLLAANVGPAGAADTPPAPVSATPRPGG</sequence>
<evidence type="ECO:0000313" key="2">
    <source>
        <dbReference type="EMBL" id="MFC5655987.1"/>
    </source>
</evidence>
<feature type="region of interest" description="Disordered" evidence="1">
    <location>
        <begin position="46"/>
        <end position="66"/>
    </location>
</feature>
<evidence type="ECO:0000256" key="1">
    <source>
        <dbReference type="SAM" id="MobiDB-lite"/>
    </source>
</evidence>
<dbReference type="Proteomes" id="UP001596065">
    <property type="component" value="Unassembled WGS sequence"/>
</dbReference>
<dbReference type="EMBL" id="JBHSOE010000013">
    <property type="protein sequence ID" value="MFC5655987.1"/>
    <property type="molecule type" value="Genomic_DNA"/>
</dbReference>
<protein>
    <submittedName>
        <fullName evidence="2">Uncharacterized protein</fullName>
    </submittedName>
</protein>
<feature type="region of interest" description="Disordered" evidence="1">
    <location>
        <begin position="1"/>
        <end position="24"/>
    </location>
</feature>
<dbReference type="RefSeq" id="WP_344346845.1">
    <property type="nucleotide sequence ID" value="NZ_BAAASM010000006.1"/>
</dbReference>
<evidence type="ECO:0000313" key="3">
    <source>
        <dbReference type="Proteomes" id="UP001596065"/>
    </source>
</evidence>
<reference evidence="3" key="1">
    <citation type="journal article" date="2019" name="Int. J. Syst. Evol. Microbiol.">
        <title>The Global Catalogue of Microorganisms (GCM) 10K type strain sequencing project: providing services to taxonomists for standard genome sequencing and annotation.</title>
        <authorList>
            <consortium name="The Broad Institute Genomics Platform"/>
            <consortium name="The Broad Institute Genome Sequencing Center for Infectious Disease"/>
            <person name="Wu L."/>
            <person name="Ma J."/>
        </authorList>
    </citation>
    <scope>NUCLEOTIDE SEQUENCE [LARGE SCALE GENOMIC DNA]</scope>
    <source>
        <strain evidence="3">KCTC 5701</strain>
    </source>
</reference>
<proteinExistence type="predicted"/>
<organism evidence="2 3">
    <name type="scientific">Streptomyces nogalater</name>
    <dbReference type="NCBI Taxonomy" id="38314"/>
    <lineage>
        <taxon>Bacteria</taxon>
        <taxon>Bacillati</taxon>
        <taxon>Actinomycetota</taxon>
        <taxon>Actinomycetes</taxon>
        <taxon>Kitasatosporales</taxon>
        <taxon>Streptomycetaceae</taxon>
        <taxon>Streptomyces</taxon>
    </lineage>
</organism>
<keyword evidence="3" id="KW-1185">Reference proteome</keyword>
<accession>A0ABW0WCU0</accession>
<gene>
    <name evidence="2" type="ORF">ACFP3J_10875</name>
</gene>
<name>A0ABW0WCU0_STRNO</name>
<comment type="caution">
    <text evidence="2">The sequence shown here is derived from an EMBL/GenBank/DDBJ whole genome shotgun (WGS) entry which is preliminary data.</text>
</comment>